<evidence type="ECO:0000313" key="2">
    <source>
        <dbReference type="Proteomes" id="UP000616151"/>
    </source>
</evidence>
<dbReference type="Proteomes" id="UP000616151">
    <property type="component" value="Unassembled WGS sequence"/>
</dbReference>
<dbReference type="EC" id="2.6.1.42" evidence="1"/>
<evidence type="ECO:0000313" key="1">
    <source>
        <dbReference type="EMBL" id="MBK1870354.1"/>
    </source>
</evidence>
<name>A0ACC5RCI3_9HYPH</name>
<proteinExistence type="predicted"/>
<organism evidence="1 2">
    <name type="scientific">Taklimakanibacter albus</name>
    <dbReference type="NCBI Taxonomy" id="2800327"/>
    <lineage>
        <taxon>Bacteria</taxon>
        <taxon>Pseudomonadati</taxon>
        <taxon>Pseudomonadota</taxon>
        <taxon>Alphaproteobacteria</taxon>
        <taxon>Hyphomicrobiales</taxon>
        <taxon>Aestuariivirgaceae</taxon>
        <taxon>Taklimakanibacter</taxon>
    </lineage>
</organism>
<reference evidence="1" key="1">
    <citation type="submission" date="2021-01" db="EMBL/GenBank/DDBJ databases">
        <authorList>
            <person name="Sun Q."/>
        </authorList>
    </citation>
    <scope>NUCLEOTIDE SEQUENCE</scope>
    <source>
        <strain evidence="1">YIM B02566</strain>
    </source>
</reference>
<comment type="caution">
    <text evidence="1">The sequence shown here is derived from an EMBL/GenBank/DDBJ whole genome shotgun (WGS) entry which is preliminary data.</text>
</comment>
<protein>
    <submittedName>
        <fullName evidence="1">Branched-chain amino acid aminotransferase</fullName>
        <ecNumber evidence="1">2.6.1.42</ecNumber>
    </submittedName>
</protein>
<keyword evidence="1" id="KW-0032">Aminotransferase</keyword>
<sequence>MAISQYDNSKCWTYFEGEWRQGNPALMGPWSDASWLGSAIFDGGRAFEDVTPDLDMHCQRCERSALAFGLTPLKAGAIEELIRDGIGKFAKNTPLYLRPMFWAETNFLDPGPVETRYAISVYESAMPAPKGFSAALSSFRRPSYEYAPTDAKAACHYANSGRAVREAQKRGFDNAVLLDPVGKVSEFTTSNLFYAKDGAVHTPIPNGTLLNGITRQRVIKLLRKAGIEVFERVVSWPEVLAADEVFSTGNYGKVIPVTRLETRDLQPGPLFKKARELYWEFAHGG</sequence>
<keyword evidence="1" id="KW-0808">Transferase</keyword>
<dbReference type="EMBL" id="JAENHL010000008">
    <property type="protein sequence ID" value="MBK1870354.1"/>
    <property type="molecule type" value="Genomic_DNA"/>
</dbReference>
<accession>A0ACC5RCI3</accession>
<keyword evidence="2" id="KW-1185">Reference proteome</keyword>
<gene>
    <name evidence="1" type="ORF">JHL16_28580</name>
</gene>